<dbReference type="GO" id="GO:0051536">
    <property type="term" value="F:iron-sulfur cluster binding"/>
    <property type="evidence" value="ECO:0007669"/>
    <property type="project" value="UniProtKB-KW"/>
</dbReference>
<dbReference type="EMBL" id="JACHWF010000005">
    <property type="protein sequence ID" value="MBB3009440.1"/>
    <property type="molecule type" value="Genomic_DNA"/>
</dbReference>
<gene>
    <name evidence="7" type="ORF">FHX61_004113</name>
</gene>
<dbReference type="PANTHER" id="PTHR11228:SF7">
    <property type="entry name" value="PQQA PEPTIDE CYCLASE"/>
    <property type="match status" value="1"/>
</dbReference>
<dbReference type="PANTHER" id="PTHR11228">
    <property type="entry name" value="RADICAL SAM DOMAIN PROTEIN"/>
    <property type="match status" value="1"/>
</dbReference>
<dbReference type="SFLD" id="SFLDG01067">
    <property type="entry name" value="SPASM/twitch_domain_containing"/>
    <property type="match status" value="1"/>
</dbReference>
<dbReference type="GO" id="GO:0003824">
    <property type="term" value="F:catalytic activity"/>
    <property type="evidence" value="ECO:0007669"/>
    <property type="project" value="InterPro"/>
</dbReference>
<keyword evidence="2" id="KW-0949">S-adenosyl-L-methionine</keyword>
<keyword evidence="4" id="KW-0408">Iron</keyword>
<dbReference type="RefSeq" id="WP_260154435.1">
    <property type="nucleotide sequence ID" value="NZ_JACHWF010000005.1"/>
</dbReference>
<dbReference type="Gene3D" id="3.20.20.70">
    <property type="entry name" value="Aldolase class I"/>
    <property type="match status" value="1"/>
</dbReference>
<feature type="domain" description="Radical SAM core" evidence="6">
    <location>
        <begin position="61"/>
        <end position="284"/>
    </location>
</feature>
<keyword evidence="3" id="KW-0479">Metal-binding</keyword>
<evidence type="ECO:0000313" key="7">
    <source>
        <dbReference type="EMBL" id="MBB3009440.1"/>
    </source>
</evidence>
<comment type="caution">
    <text evidence="7">The sequence shown here is derived from an EMBL/GenBank/DDBJ whole genome shotgun (WGS) entry which is preliminary data.</text>
</comment>
<dbReference type="InterPro" id="IPR050377">
    <property type="entry name" value="Radical_SAM_PqqE_MftC-like"/>
</dbReference>
<dbReference type="AlphaFoldDB" id="A0A7W4VD51"/>
<name>A0A7W4VD51_9BURK</name>
<evidence type="ECO:0000256" key="4">
    <source>
        <dbReference type="ARBA" id="ARBA00023004"/>
    </source>
</evidence>
<dbReference type="SFLD" id="SFLDS00029">
    <property type="entry name" value="Radical_SAM"/>
    <property type="match status" value="1"/>
</dbReference>
<dbReference type="InterPro" id="IPR013785">
    <property type="entry name" value="Aldolase_TIM"/>
</dbReference>
<dbReference type="CDD" id="cd01335">
    <property type="entry name" value="Radical_SAM"/>
    <property type="match status" value="1"/>
</dbReference>
<dbReference type="SUPFAM" id="SSF102114">
    <property type="entry name" value="Radical SAM enzymes"/>
    <property type="match status" value="1"/>
</dbReference>
<accession>A0A7W4VD51</accession>
<evidence type="ECO:0000256" key="5">
    <source>
        <dbReference type="ARBA" id="ARBA00023014"/>
    </source>
</evidence>
<evidence type="ECO:0000313" key="8">
    <source>
        <dbReference type="Proteomes" id="UP000578036"/>
    </source>
</evidence>
<dbReference type="GO" id="GO:0046872">
    <property type="term" value="F:metal ion binding"/>
    <property type="evidence" value="ECO:0007669"/>
    <property type="project" value="UniProtKB-KW"/>
</dbReference>
<evidence type="ECO:0000256" key="1">
    <source>
        <dbReference type="ARBA" id="ARBA00001966"/>
    </source>
</evidence>
<evidence type="ECO:0000256" key="3">
    <source>
        <dbReference type="ARBA" id="ARBA00022723"/>
    </source>
</evidence>
<proteinExistence type="predicted"/>
<dbReference type="Proteomes" id="UP000578036">
    <property type="component" value="Unassembled WGS sequence"/>
</dbReference>
<comment type="cofactor">
    <cofactor evidence="1">
        <name>[4Fe-4S] cluster</name>
        <dbReference type="ChEBI" id="CHEBI:49883"/>
    </cofactor>
</comment>
<dbReference type="InterPro" id="IPR058240">
    <property type="entry name" value="rSAM_sf"/>
</dbReference>
<evidence type="ECO:0000256" key="2">
    <source>
        <dbReference type="ARBA" id="ARBA00022691"/>
    </source>
</evidence>
<sequence length="420" mass="47298">MEYFKAHVDGEVIYIIRDPRTWMRVSSGHAEQVERMLTSNDPAIARSLKEIAKVPRLPGREHLALYPVVKLTNRCNLTCPHCYLEAPGSMRRGKFDLGYREVKAFIDYIIALGRAMKNSPRTLQLFGGEPTINKDFANILRYARNQGLMVRVSTNAVNSKTFQSEAFSEFYADRGIEWRVSLDSHVREVHDRFRPRSFERVVTNVRYMADRGAFLSIKAVIGSHNVGSFIDTIYFARELGATQFLYSPLSITGAAARMSLLNKVTTRMITEKIVAAIERDAGLGTFLQSSPLARYLKLIYTRDAGILPRVQFHINHDGRVCPQDNLFEYPDTHFGDIAVGDYAFPRLCEYQALLEEPLACKACPVSHYCPRGDYADLAAAGLDSAEEFSVCDDIRDNIVYLMSLGQRGVALAATVFGQPR</sequence>
<dbReference type="Pfam" id="PF04055">
    <property type="entry name" value="Radical_SAM"/>
    <property type="match status" value="1"/>
</dbReference>
<evidence type="ECO:0000259" key="6">
    <source>
        <dbReference type="PROSITE" id="PS51918"/>
    </source>
</evidence>
<dbReference type="InterPro" id="IPR007197">
    <property type="entry name" value="rSAM"/>
</dbReference>
<dbReference type="PROSITE" id="PS51918">
    <property type="entry name" value="RADICAL_SAM"/>
    <property type="match status" value="1"/>
</dbReference>
<keyword evidence="5" id="KW-0411">Iron-sulfur</keyword>
<organism evidence="7 8">
    <name type="scientific">Cupriavidus alkaliphilus</name>
    <dbReference type="NCBI Taxonomy" id="942866"/>
    <lineage>
        <taxon>Bacteria</taxon>
        <taxon>Pseudomonadati</taxon>
        <taxon>Pseudomonadota</taxon>
        <taxon>Betaproteobacteria</taxon>
        <taxon>Burkholderiales</taxon>
        <taxon>Burkholderiaceae</taxon>
        <taxon>Cupriavidus</taxon>
    </lineage>
</organism>
<protein>
    <submittedName>
        <fullName evidence="7">MoaA/NifB/PqqE/SkfB family radical SAM enzyme</fullName>
    </submittedName>
</protein>
<reference evidence="7 8" key="1">
    <citation type="submission" date="2020-08" db="EMBL/GenBank/DDBJ databases">
        <title>Genomic Encyclopedia of Type Strains, Phase IV (KMG-V): Genome sequencing to study the core and pangenomes of soil and plant-associated prokaryotes.</title>
        <authorList>
            <person name="Whitman W."/>
        </authorList>
    </citation>
    <scope>NUCLEOTIDE SEQUENCE [LARGE SCALE GENOMIC DNA]</scope>
    <source>
        <strain evidence="7 8">SLV-2362</strain>
    </source>
</reference>
<keyword evidence="8" id="KW-1185">Reference proteome</keyword>